<sequence>MTKATWVSAGLFLAWAVHDAEELVTAAASSRELVRRAPTWLPLPADLRRDGFSQHHMNVAIAVMAGFMGIAALDGARSGGRSWFFQTVLRGFGWHGIGHLAAAALSGKYVTGAATTPLVVIPYWLWARHELARDGVPLRPVDSGPLLIVPVLIAAHAITRAITGRTP</sequence>
<dbReference type="AlphaFoldDB" id="A0A1Q2CY31"/>
<organism evidence="1 2">
    <name type="scientific">Tessaracoccus flavescens</name>
    <dbReference type="NCBI Taxonomy" id="399497"/>
    <lineage>
        <taxon>Bacteria</taxon>
        <taxon>Bacillati</taxon>
        <taxon>Actinomycetota</taxon>
        <taxon>Actinomycetes</taxon>
        <taxon>Propionibacteriales</taxon>
        <taxon>Propionibacteriaceae</taxon>
        <taxon>Tessaracoccus</taxon>
    </lineage>
</organism>
<evidence type="ECO:0000313" key="2">
    <source>
        <dbReference type="Proteomes" id="UP000188235"/>
    </source>
</evidence>
<evidence type="ECO:0000313" key="1">
    <source>
        <dbReference type="EMBL" id="AQP50964.1"/>
    </source>
</evidence>
<reference evidence="1 2" key="1">
    <citation type="journal article" date="2008" name="Int. J. Syst. Evol. Microbiol.">
        <title>Tessaracoccus flavescens sp. nov., isolated from marine sediment.</title>
        <authorList>
            <person name="Lee D.W."/>
            <person name="Lee S.D."/>
        </authorList>
    </citation>
    <scope>NUCLEOTIDE SEQUENCE [LARGE SCALE GENOMIC DNA]</scope>
    <source>
        <strain evidence="1 2">SST-39T</strain>
    </source>
</reference>
<dbReference type="Pfam" id="PF13787">
    <property type="entry name" value="HXXEE"/>
    <property type="match status" value="1"/>
</dbReference>
<dbReference type="EMBL" id="CP019607">
    <property type="protein sequence ID" value="AQP50964.1"/>
    <property type="molecule type" value="Genomic_DNA"/>
</dbReference>
<keyword evidence="2" id="KW-1185">Reference proteome</keyword>
<protein>
    <recommendedName>
        <fullName evidence="3">HXXEE domain-containing protein</fullName>
    </recommendedName>
</protein>
<name>A0A1Q2CY31_9ACTN</name>
<gene>
    <name evidence="1" type="ORF">BW733_09115</name>
</gene>
<proteinExistence type="predicted"/>
<dbReference type="RefSeq" id="WP_161490192.1">
    <property type="nucleotide sequence ID" value="NZ_CP019607.1"/>
</dbReference>
<dbReference type="Proteomes" id="UP000188235">
    <property type="component" value="Chromosome"/>
</dbReference>
<dbReference type="STRING" id="399497.BW733_09115"/>
<evidence type="ECO:0008006" key="3">
    <source>
        <dbReference type="Google" id="ProtNLM"/>
    </source>
</evidence>
<dbReference type="InterPro" id="IPR025671">
    <property type="entry name" value="HXXEE"/>
</dbReference>
<dbReference type="KEGG" id="tfa:BW733_09115"/>
<accession>A0A1Q2CY31</accession>